<sequence length="126" mass="13468">MYSISAIAIPSLFLVFPNRRLIASLDNLTHSLAAARTAGKERRQLSNEREGAMLQSSLAYRGFVITPMAAFDGGLYAAMTIVCDGDGIQRASGVLGHFACAEDARAFALIAGKKDIDQRLHTPLAA</sequence>
<proteinExistence type="predicted"/>
<reference evidence="1" key="1">
    <citation type="submission" date="2022-09" db="EMBL/GenBank/DDBJ databases">
        <title>Isolation and characterization of 3-chlorobenzoate degrading bacteria from soils in Shizuoka.</title>
        <authorList>
            <person name="Ifat A."/>
            <person name="Ogawa N."/>
            <person name="Kimbara K."/>
            <person name="Moriuchi R."/>
            <person name="Dohra H."/>
            <person name="Shintani M."/>
        </authorList>
    </citation>
    <scope>NUCLEOTIDE SEQUENCE</scope>
    <source>
        <strain evidence="1">19CS4-2</strain>
    </source>
</reference>
<protein>
    <submittedName>
        <fullName evidence="1">Uncharacterized protein</fullName>
    </submittedName>
</protein>
<dbReference type="EMBL" id="BPUS01000037">
    <property type="protein sequence ID" value="GJH30449.1"/>
    <property type="molecule type" value="Genomic_DNA"/>
</dbReference>
<gene>
    <name evidence="1" type="ORF">CBA19CS42_38055</name>
</gene>
<comment type="caution">
    <text evidence="1">The sequence shown here is derived from an EMBL/GenBank/DDBJ whole genome shotgun (WGS) entry which is preliminary data.</text>
</comment>
<dbReference type="AlphaFoldDB" id="A0AA37MVC5"/>
<name>A0AA37MVC5_9BURK</name>
<dbReference type="Proteomes" id="UP001055111">
    <property type="component" value="Unassembled WGS sequence"/>
</dbReference>
<accession>A0AA37MVC5</accession>
<evidence type="ECO:0000313" key="1">
    <source>
        <dbReference type="EMBL" id="GJH30449.1"/>
    </source>
</evidence>
<evidence type="ECO:0000313" key="2">
    <source>
        <dbReference type="Proteomes" id="UP001055111"/>
    </source>
</evidence>
<organism evidence="1 2">
    <name type="scientific">Caballeronia novacaledonica</name>
    <dbReference type="NCBI Taxonomy" id="1544861"/>
    <lineage>
        <taxon>Bacteria</taxon>
        <taxon>Pseudomonadati</taxon>
        <taxon>Pseudomonadota</taxon>
        <taxon>Betaproteobacteria</taxon>
        <taxon>Burkholderiales</taxon>
        <taxon>Burkholderiaceae</taxon>
        <taxon>Caballeronia</taxon>
    </lineage>
</organism>
<dbReference type="RefSeq" id="WP_187607017.1">
    <property type="nucleotide sequence ID" value="NZ_BPUS01000037.1"/>
</dbReference>